<comment type="similarity">
    <text evidence="3">Belongs to the RNA polymerase II subunit 5-mediating protein family.</text>
</comment>
<name>A0A1Y2HZF2_9FUNG</name>
<proteinExistence type="inferred from homology"/>
<dbReference type="EMBL" id="MCFL01000008">
    <property type="protein sequence ID" value="ORZ38542.1"/>
    <property type="molecule type" value="Genomic_DNA"/>
</dbReference>
<dbReference type="InterPro" id="IPR004127">
    <property type="entry name" value="Prefoldin_subunit_alpha"/>
</dbReference>
<dbReference type="PANTHER" id="PTHR15111:SF0">
    <property type="entry name" value="UNCONVENTIONAL PREFOLDIN RPB5 INTERACTOR 1"/>
    <property type="match status" value="1"/>
</dbReference>
<organism evidence="5 6">
    <name type="scientific">Catenaria anguillulae PL171</name>
    <dbReference type="NCBI Taxonomy" id="765915"/>
    <lineage>
        <taxon>Eukaryota</taxon>
        <taxon>Fungi</taxon>
        <taxon>Fungi incertae sedis</taxon>
        <taxon>Blastocladiomycota</taxon>
        <taxon>Blastocladiomycetes</taxon>
        <taxon>Blastocladiales</taxon>
        <taxon>Catenariaceae</taxon>
        <taxon>Catenaria</taxon>
    </lineage>
</organism>
<feature type="region of interest" description="Disordered" evidence="4">
    <location>
        <begin position="159"/>
        <end position="181"/>
    </location>
</feature>
<gene>
    <name evidence="5" type="ORF">BCR44DRAFT_1294997</name>
</gene>
<evidence type="ECO:0000313" key="5">
    <source>
        <dbReference type="EMBL" id="ORZ38542.1"/>
    </source>
</evidence>
<dbReference type="STRING" id="765915.A0A1Y2HZF2"/>
<feature type="region of interest" description="Disordered" evidence="4">
    <location>
        <begin position="214"/>
        <end position="280"/>
    </location>
</feature>
<keyword evidence="6" id="KW-1185">Reference proteome</keyword>
<feature type="compositionally biased region" description="Basic and acidic residues" evidence="4">
    <location>
        <begin position="216"/>
        <end position="230"/>
    </location>
</feature>
<protein>
    <submittedName>
        <fullName evidence="5">Prefoldin</fullName>
    </submittedName>
</protein>
<comment type="caution">
    <text evidence="5">The sequence shown here is derived from an EMBL/GenBank/DDBJ whole genome shotgun (WGS) entry which is preliminary data.</text>
</comment>
<comment type="subcellular location">
    <subcellularLocation>
        <location evidence="1">Nucleus</location>
    </subcellularLocation>
</comment>
<evidence type="ECO:0000256" key="4">
    <source>
        <dbReference type="SAM" id="MobiDB-lite"/>
    </source>
</evidence>
<evidence type="ECO:0000256" key="1">
    <source>
        <dbReference type="ARBA" id="ARBA00004123"/>
    </source>
</evidence>
<accession>A0A1Y2HZF2</accession>
<dbReference type="OrthoDB" id="21413at2759"/>
<dbReference type="PANTHER" id="PTHR15111">
    <property type="entry name" value="RNA POLYMERASE II SUBUNIT 5-MEDIATING PROTEIN NNX3"/>
    <property type="match status" value="1"/>
</dbReference>
<dbReference type="Pfam" id="PF02996">
    <property type="entry name" value="Prefoldin"/>
    <property type="match status" value="1"/>
</dbReference>
<dbReference type="GO" id="GO:0005634">
    <property type="term" value="C:nucleus"/>
    <property type="evidence" value="ECO:0007669"/>
    <property type="project" value="UniProtKB-SubCell"/>
</dbReference>
<dbReference type="Proteomes" id="UP000193411">
    <property type="component" value="Unassembled WGS sequence"/>
</dbReference>
<dbReference type="SUPFAM" id="SSF46579">
    <property type="entry name" value="Prefoldin"/>
    <property type="match status" value="1"/>
</dbReference>
<dbReference type="GO" id="GO:0003714">
    <property type="term" value="F:transcription corepressor activity"/>
    <property type="evidence" value="ECO:0007669"/>
    <property type="project" value="TreeGrafter"/>
</dbReference>
<dbReference type="AlphaFoldDB" id="A0A1Y2HZF2"/>
<reference evidence="5 6" key="1">
    <citation type="submission" date="2016-07" db="EMBL/GenBank/DDBJ databases">
        <title>Pervasive Adenine N6-methylation of Active Genes in Fungi.</title>
        <authorList>
            <consortium name="DOE Joint Genome Institute"/>
            <person name="Mondo S.J."/>
            <person name="Dannebaum R.O."/>
            <person name="Kuo R.C."/>
            <person name="Labutti K."/>
            <person name="Haridas S."/>
            <person name="Kuo A."/>
            <person name="Salamov A."/>
            <person name="Ahrendt S.R."/>
            <person name="Lipzen A."/>
            <person name="Sullivan W."/>
            <person name="Andreopoulos W.B."/>
            <person name="Clum A."/>
            <person name="Lindquist E."/>
            <person name="Daum C."/>
            <person name="Ramamoorthy G.K."/>
            <person name="Gryganskyi A."/>
            <person name="Culley D."/>
            <person name="Magnuson J.K."/>
            <person name="James T.Y."/>
            <person name="O'Malley M.A."/>
            <person name="Stajich J.E."/>
            <person name="Spatafora J.W."/>
            <person name="Visel A."/>
            <person name="Grigoriev I.V."/>
        </authorList>
    </citation>
    <scope>NUCLEOTIDE SEQUENCE [LARGE SCALE GENOMIC DNA]</scope>
    <source>
        <strain evidence="5 6">PL171</strain>
    </source>
</reference>
<dbReference type="CDD" id="cd23159">
    <property type="entry name" value="Prefoldin_URI1"/>
    <property type="match status" value="1"/>
</dbReference>
<keyword evidence="2" id="KW-0539">Nucleus</keyword>
<feature type="compositionally biased region" description="Basic residues" evidence="4">
    <location>
        <begin position="271"/>
        <end position="280"/>
    </location>
</feature>
<dbReference type="GO" id="GO:0019212">
    <property type="term" value="F:phosphatase inhibitor activity"/>
    <property type="evidence" value="ECO:0007669"/>
    <property type="project" value="TreeGrafter"/>
</dbReference>
<dbReference type="InterPro" id="IPR052255">
    <property type="entry name" value="RNA_pol_II_subunit5-mediator"/>
</dbReference>
<dbReference type="Gene3D" id="1.10.287.370">
    <property type="match status" value="1"/>
</dbReference>
<evidence type="ECO:0000313" key="6">
    <source>
        <dbReference type="Proteomes" id="UP000193411"/>
    </source>
</evidence>
<sequence>MSTSEQHPILAGSPPQLQDPVAVKAQLAALRRSVDAAQATLDQWTGFQTDYKALKATLVDLPARVSHQVMVPLGPLAFMPGKLVHTNEVTVLLGDNWFVERSAAQAADIVQRRMDCTSVSASLLCICRSFLTSCAWISRCRQTRRRAIHTVLAPIQTRLARPDASARTHRPSGPAARTQRRRITVYGHSRGRGQSHDSRQVDAAATVARVTRAAHVQREKSQREKVKQEEAAAAGRQKGSSDRPPGTCASSRGAICKDGQSRSIRRGPCGTRRHVWRLVP</sequence>
<evidence type="ECO:0000256" key="3">
    <source>
        <dbReference type="ARBA" id="ARBA00038295"/>
    </source>
</evidence>
<evidence type="ECO:0000256" key="2">
    <source>
        <dbReference type="ARBA" id="ARBA00023242"/>
    </source>
</evidence>
<dbReference type="GO" id="GO:0000122">
    <property type="term" value="P:negative regulation of transcription by RNA polymerase II"/>
    <property type="evidence" value="ECO:0007669"/>
    <property type="project" value="TreeGrafter"/>
</dbReference>
<dbReference type="InterPro" id="IPR009053">
    <property type="entry name" value="Prefoldin"/>
</dbReference>
<dbReference type="GO" id="GO:0003682">
    <property type="term" value="F:chromatin binding"/>
    <property type="evidence" value="ECO:0007669"/>
    <property type="project" value="TreeGrafter"/>
</dbReference>